<dbReference type="KEGG" id="png:PNIG_a2102"/>
<feature type="transmembrane region" description="Helical" evidence="1">
    <location>
        <begin position="73"/>
        <end position="92"/>
    </location>
</feature>
<protein>
    <recommendedName>
        <fullName evidence="4">Membrane-bound metal-dependent hydrolase</fullName>
    </recommendedName>
</protein>
<proteinExistence type="predicted"/>
<evidence type="ECO:0000313" key="2">
    <source>
        <dbReference type="EMBL" id="ASM54159.1"/>
    </source>
</evidence>
<feature type="transmembrane region" description="Helical" evidence="1">
    <location>
        <begin position="12"/>
        <end position="29"/>
    </location>
</feature>
<dbReference type="Pfam" id="PF04307">
    <property type="entry name" value="YdjM"/>
    <property type="match status" value="1"/>
</dbReference>
<feature type="transmembrane region" description="Helical" evidence="1">
    <location>
        <begin position="41"/>
        <end position="61"/>
    </location>
</feature>
<evidence type="ECO:0008006" key="4">
    <source>
        <dbReference type="Google" id="ProtNLM"/>
    </source>
</evidence>
<keyword evidence="1" id="KW-0472">Membrane</keyword>
<accession>A0AAC9UIV5</accession>
<dbReference type="EMBL" id="CP011036">
    <property type="protein sequence ID" value="ASM54159.1"/>
    <property type="molecule type" value="Genomic_DNA"/>
</dbReference>
<evidence type="ECO:0000256" key="1">
    <source>
        <dbReference type="SAM" id="Phobius"/>
    </source>
</evidence>
<feature type="transmembrane region" description="Helical" evidence="1">
    <location>
        <begin position="122"/>
        <end position="139"/>
    </location>
</feature>
<evidence type="ECO:0000313" key="3">
    <source>
        <dbReference type="Proteomes" id="UP000198329"/>
    </source>
</evidence>
<dbReference type="InterPro" id="IPR007404">
    <property type="entry name" value="YdjM-like"/>
</dbReference>
<keyword evidence="3" id="KW-1185">Reference proteome</keyword>
<dbReference type="AlphaFoldDB" id="A0AAC9UIV5"/>
<keyword evidence="1" id="KW-0812">Transmembrane</keyword>
<keyword evidence="1" id="KW-1133">Transmembrane helix</keyword>
<reference evidence="2 3" key="1">
    <citation type="submission" date="2015-03" db="EMBL/GenBank/DDBJ databases">
        <authorList>
            <person name="Xie B.-B."/>
            <person name="Rong J.-C."/>
            <person name="Qin Q.-L."/>
            <person name="Zhang Y.-Z."/>
        </authorList>
    </citation>
    <scope>NUCLEOTIDE SEQUENCE [LARGE SCALE GENOMIC DNA]</scope>
    <source>
        <strain evidence="2 3">KMM 661</strain>
    </source>
</reference>
<gene>
    <name evidence="2" type="ORF">PNIG_a2102</name>
</gene>
<dbReference type="Proteomes" id="UP000198329">
    <property type="component" value="Chromosome I"/>
</dbReference>
<name>A0AAC9UIV5_9GAMM</name>
<organism evidence="2 3">
    <name type="scientific">Pseudoalteromonas nigrifaciens</name>
    <dbReference type="NCBI Taxonomy" id="28109"/>
    <lineage>
        <taxon>Bacteria</taxon>
        <taxon>Pseudomonadati</taxon>
        <taxon>Pseudomonadota</taxon>
        <taxon>Gammaproteobacteria</taxon>
        <taxon>Alteromonadales</taxon>
        <taxon>Pseudoalteromonadaceae</taxon>
        <taxon>Pseudoalteromonas</taxon>
    </lineage>
</organism>
<sequence length="163" mass="18225">MVCGFNCALTFIELIVVPLLVYGFMKYIIRPLFEWITVHRGSCHSLLFILLCALLTTQVTWELNDQSTPQAATFAWLAGGFILLGGLIHLLLDEIYSVDLSNVTIKRSFGTALKIADFDNKLITLASVIAIAGLIYVAPPTKQTITALSDWSHFRFQSLQIRF</sequence>